<accession>A0A2P5AVH8</accession>
<dbReference type="OrthoDB" id="10538263at2759"/>
<sequence>MASGWTGRLECVFAASGWTGGFSRAIATSDGRAFMYLRGLRPDRRAFMCPGDLGSDEGHSCGFATSGQTKGLNVPSRPRAG</sequence>
<proteinExistence type="predicted"/>
<keyword evidence="2" id="KW-1185">Reference proteome</keyword>
<dbReference type="EMBL" id="JXTC01000684">
    <property type="protein sequence ID" value="PON40557.1"/>
    <property type="molecule type" value="Genomic_DNA"/>
</dbReference>
<organism evidence="1 2">
    <name type="scientific">Trema orientale</name>
    <name type="common">Charcoal tree</name>
    <name type="synonym">Celtis orientalis</name>
    <dbReference type="NCBI Taxonomy" id="63057"/>
    <lineage>
        <taxon>Eukaryota</taxon>
        <taxon>Viridiplantae</taxon>
        <taxon>Streptophyta</taxon>
        <taxon>Embryophyta</taxon>
        <taxon>Tracheophyta</taxon>
        <taxon>Spermatophyta</taxon>
        <taxon>Magnoliopsida</taxon>
        <taxon>eudicotyledons</taxon>
        <taxon>Gunneridae</taxon>
        <taxon>Pentapetalae</taxon>
        <taxon>rosids</taxon>
        <taxon>fabids</taxon>
        <taxon>Rosales</taxon>
        <taxon>Cannabaceae</taxon>
        <taxon>Trema</taxon>
    </lineage>
</organism>
<dbReference type="AlphaFoldDB" id="A0A2P5AVH8"/>
<protein>
    <submittedName>
        <fullName evidence="1">Uncharacterized protein</fullName>
    </submittedName>
</protein>
<gene>
    <name evidence="1" type="ORF">TorRG33x02_340030</name>
</gene>
<name>A0A2P5AVH8_TREOI</name>
<comment type="caution">
    <text evidence="1">The sequence shown here is derived from an EMBL/GenBank/DDBJ whole genome shotgun (WGS) entry which is preliminary data.</text>
</comment>
<dbReference type="Proteomes" id="UP000237000">
    <property type="component" value="Unassembled WGS sequence"/>
</dbReference>
<evidence type="ECO:0000313" key="2">
    <source>
        <dbReference type="Proteomes" id="UP000237000"/>
    </source>
</evidence>
<dbReference type="InParanoid" id="A0A2P5AVH8"/>
<reference evidence="2" key="1">
    <citation type="submission" date="2016-06" db="EMBL/GenBank/DDBJ databases">
        <title>Parallel loss of symbiosis genes in relatives of nitrogen-fixing non-legume Parasponia.</title>
        <authorList>
            <person name="Van Velzen R."/>
            <person name="Holmer R."/>
            <person name="Bu F."/>
            <person name="Rutten L."/>
            <person name="Van Zeijl A."/>
            <person name="Liu W."/>
            <person name="Santuari L."/>
            <person name="Cao Q."/>
            <person name="Sharma T."/>
            <person name="Shen D."/>
            <person name="Roswanjaya Y."/>
            <person name="Wardhani T."/>
            <person name="Kalhor M.S."/>
            <person name="Jansen J."/>
            <person name="Van den Hoogen J."/>
            <person name="Gungor B."/>
            <person name="Hartog M."/>
            <person name="Hontelez J."/>
            <person name="Verver J."/>
            <person name="Yang W.-C."/>
            <person name="Schijlen E."/>
            <person name="Repin R."/>
            <person name="Schilthuizen M."/>
            <person name="Schranz E."/>
            <person name="Heidstra R."/>
            <person name="Miyata K."/>
            <person name="Fedorova E."/>
            <person name="Kohlen W."/>
            <person name="Bisseling T."/>
            <person name="Smit S."/>
            <person name="Geurts R."/>
        </authorList>
    </citation>
    <scope>NUCLEOTIDE SEQUENCE [LARGE SCALE GENOMIC DNA]</scope>
    <source>
        <strain evidence="2">cv. RG33-2</strain>
    </source>
</reference>
<evidence type="ECO:0000313" key="1">
    <source>
        <dbReference type="EMBL" id="PON40557.1"/>
    </source>
</evidence>